<reference evidence="1" key="1">
    <citation type="journal article" date="2015" name="Nature">
        <title>Complex archaea that bridge the gap between prokaryotes and eukaryotes.</title>
        <authorList>
            <person name="Spang A."/>
            <person name="Saw J.H."/>
            <person name="Jorgensen S.L."/>
            <person name="Zaremba-Niedzwiedzka K."/>
            <person name="Martijn J."/>
            <person name="Lind A.E."/>
            <person name="van Eijk R."/>
            <person name="Schleper C."/>
            <person name="Guy L."/>
            <person name="Ettema T.J."/>
        </authorList>
    </citation>
    <scope>NUCLEOTIDE SEQUENCE</scope>
</reference>
<organism evidence="1">
    <name type="scientific">marine sediment metagenome</name>
    <dbReference type="NCBI Taxonomy" id="412755"/>
    <lineage>
        <taxon>unclassified sequences</taxon>
        <taxon>metagenomes</taxon>
        <taxon>ecological metagenomes</taxon>
    </lineage>
</organism>
<protein>
    <submittedName>
        <fullName evidence="1">Uncharacterized protein</fullName>
    </submittedName>
</protein>
<dbReference type="AlphaFoldDB" id="A0A0F9L4S6"/>
<feature type="non-terminal residue" evidence="1">
    <location>
        <position position="1"/>
    </location>
</feature>
<accession>A0A0F9L4S6</accession>
<proteinExistence type="predicted"/>
<gene>
    <name evidence="1" type="ORF">LCGC14_1256310</name>
</gene>
<evidence type="ECO:0000313" key="1">
    <source>
        <dbReference type="EMBL" id="KKM88683.1"/>
    </source>
</evidence>
<comment type="caution">
    <text evidence="1">The sequence shown here is derived from an EMBL/GenBank/DDBJ whole genome shotgun (WGS) entry which is preliminary data.</text>
</comment>
<dbReference type="EMBL" id="LAZR01006926">
    <property type="protein sequence ID" value="KKM88683.1"/>
    <property type="molecule type" value="Genomic_DNA"/>
</dbReference>
<name>A0A0F9L4S6_9ZZZZ</name>
<sequence>TRRTLLGMLAWLFGGFGAAKAAPVREVFWEKAGTGEWVRIEYTVTRYYHSPDGQLLCDLRINNIRPSQFEVSFAPMEINDEGH</sequence>